<keyword evidence="2" id="KW-1185">Reference proteome</keyword>
<gene>
    <name evidence="1" type="ORF">PHYSODRAFT_293683</name>
</gene>
<proteinExistence type="predicted"/>
<dbReference type="GeneID" id="20641013"/>
<dbReference type="KEGG" id="psoj:PHYSODRAFT_293683"/>
<evidence type="ECO:0000313" key="1">
    <source>
        <dbReference type="EMBL" id="EGZ28036.1"/>
    </source>
</evidence>
<dbReference type="RefSeq" id="XP_009515311.1">
    <property type="nucleotide sequence ID" value="XM_009517016.1"/>
</dbReference>
<sequence length="102" mass="11171">MSRDGLVDEQTIEYEAHAIVGWPLASDLQNTTTLIGEAAAIKIILAEASVNASKLRTFMELADGNEKDMEHVSSWDKDNCVSPFMEFCRDLCSAIASRTSTS</sequence>
<dbReference type="Proteomes" id="UP000002640">
    <property type="component" value="Unassembled WGS sequence"/>
</dbReference>
<name>G4YFY7_PHYSP</name>
<organism evidence="1 2">
    <name type="scientific">Phytophthora sojae (strain P6497)</name>
    <name type="common">Soybean stem and root rot agent</name>
    <name type="synonym">Phytophthora megasperma f. sp. glycines</name>
    <dbReference type="NCBI Taxonomy" id="1094619"/>
    <lineage>
        <taxon>Eukaryota</taxon>
        <taxon>Sar</taxon>
        <taxon>Stramenopiles</taxon>
        <taxon>Oomycota</taxon>
        <taxon>Peronosporomycetes</taxon>
        <taxon>Peronosporales</taxon>
        <taxon>Peronosporaceae</taxon>
        <taxon>Phytophthora</taxon>
    </lineage>
</organism>
<accession>G4YFY7</accession>
<dbReference type="AlphaFoldDB" id="G4YFY7"/>
<reference evidence="1 2" key="1">
    <citation type="journal article" date="2006" name="Science">
        <title>Phytophthora genome sequences uncover evolutionary origins and mechanisms of pathogenesis.</title>
        <authorList>
            <person name="Tyler B.M."/>
            <person name="Tripathy S."/>
            <person name="Zhang X."/>
            <person name="Dehal P."/>
            <person name="Jiang R.H."/>
            <person name="Aerts A."/>
            <person name="Arredondo F.D."/>
            <person name="Baxter L."/>
            <person name="Bensasson D."/>
            <person name="Beynon J.L."/>
            <person name="Chapman J."/>
            <person name="Damasceno C.M."/>
            <person name="Dorrance A.E."/>
            <person name="Dou D."/>
            <person name="Dickerman A.W."/>
            <person name="Dubchak I.L."/>
            <person name="Garbelotto M."/>
            <person name="Gijzen M."/>
            <person name="Gordon S.G."/>
            <person name="Govers F."/>
            <person name="Grunwald N.J."/>
            <person name="Huang W."/>
            <person name="Ivors K.L."/>
            <person name="Jones R.W."/>
            <person name="Kamoun S."/>
            <person name="Krampis K."/>
            <person name="Lamour K.H."/>
            <person name="Lee M.K."/>
            <person name="McDonald W.H."/>
            <person name="Medina M."/>
            <person name="Meijer H.J."/>
            <person name="Nordberg E.K."/>
            <person name="Maclean D.J."/>
            <person name="Ospina-Giraldo M.D."/>
            <person name="Morris P.F."/>
            <person name="Phuntumart V."/>
            <person name="Putnam N.H."/>
            <person name="Rash S."/>
            <person name="Rose J.K."/>
            <person name="Sakihama Y."/>
            <person name="Salamov A.A."/>
            <person name="Savidor A."/>
            <person name="Scheuring C.F."/>
            <person name="Smith B.M."/>
            <person name="Sobral B.W."/>
            <person name="Terry A."/>
            <person name="Torto-Alalibo T.A."/>
            <person name="Win J."/>
            <person name="Xu Z."/>
            <person name="Zhang H."/>
            <person name="Grigoriev I.V."/>
            <person name="Rokhsar D.S."/>
            <person name="Boore J.L."/>
        </authorList>
    </citation>
    <scope>NUCLEOTIDE SEQUENCE [LARGE SCALE GENOMIC DNA]</scope>
    <source>
        <strain evidence="1 2">P6497</strain>
    </source>
</reference>
<dbReference type="InParanoid" id="G4YFY7"/>
<protein>
    <submittedName>
        <fullName evidence="1">Uncharacterized protein</fullName>
    </submittedName>
</protein>
<dbReference type="EMBL" id="JH159151">
    <property type="protein sequence ID" value="EGZ28036.1"/>
    <property type="molecule type" value="Genomic_DNA"/>
</dbReference>
<evidence type="ECO:0000313" key="2">
    <source>
        <dbReference type="Proteomes" id="UP000002640"/>
    </source>
</evidence>